<reference evidence="1 2" key="1">
    <citation type="journal article" date="2024" name="J Genomics">
        <title>Draft genome sequencing and assembly of Favolaschia claudopus CIRM-BRFM 2984 isolated from oak limbs.</title>
        <authorList>
            <person name="Navarro D."/>
            <person name="Drula E."/>
            <person name="Chaduli D."/>
            <person name="Cazenave R."/>
            <person name="Ahrendt S."/>
            <person name="Wang J."/>
            <person name="Lipzen A."/>
            <person name="Daum C."/>
            <person name="Barry K."/>
            <person name="Grigoriev I.V."/>
            <person name="Favel A."/>
            <person name="Rosso M.N."/>
            <person name="Martin F."/>
        </authorList>
    </citation>
    <scope>NUCLEOTIDE SEQUENCE [LARGE SCALE GENOMIC DNA]</scope>
    <source>
        <strain evidence="1 2">CIRM-BRFM 2984</strain>
    </source>
</reference>
<dbReference type="CDD" id="cd18186">
    <property type="entry name" value="BTB_POZ_ZBTB_KLHL-like"/>
    <property type="match status" value="1"/>
</dbReference>
<protein>
    <recommendedName>
        <fullName evidence="3">BTB domain-containing protein</fullName>
    </recommendedName>
</protein>
<gene>
    <name evidence="1" type="ORF">R3P38DRAFT_3018777</name>
</gene>
<dbReference type="InterPro" id="IPR011333">
    <property type="entry name" value="SKP1/BTB/POZ_sf"/>
</dbReference>
<evidence type="ECO:0000313" key="1">
    <source>
        <dbReference type="EMBL" id="KAK7012715.1"/>
    </source>
</evidence>
<evidence type="ECO:0008006" key="3">
    <source>
        <dbReference type="Google" id="ProtNLM"/>
    </source>
</evidence>
<keyword evidence="2" id="KW-1185">Reference proteome</keyword>
<dbReference type="EMBL" id="JAWWNJ010000064">
    <property type="protein sequence ID" value="KAK7012715.1"/>
    <property type="molecule type" value="Genomic_DNA"/>
</dbReference>
<dbReference type="AlphaFoldDB" id="A0AAW0AI75"/>
<dbReference type="Gene3D" id="3.30.710.10">
    <property type="entry name" value="Potassium Channel Kv1.1, Chain A"/>
    <property type="match status" value="1"/>
</dbReference>
<accession>A0AAW0AI75</accession>
<name>A0AAW0AI75_9AGAR</name>
<sequence>MSNADTANDSTADDPSQDSTFFISPRHHTFYLETITFKVEDCIFKVPRYQFEHSSEIFAHMFTFPSGAEVPCEGQSDENPIVLEGIRKADFEALLKVIYPMNFLQIATTDMPRFPWHWMTRNEWISVLKLSTQWNFLDARNLAIFHLHTDHIEPVERIMLARQYDVAPWLKIGYTDLAQQPERMTREEAEKIGWKTAFLLSQMREMALEQAGRYSYAANVRSAGDFMAGLFGEEVEQAEQASSRYSTTAASRAS</sequence>
<proteinExistence type="predicted"/>
<dbReference type="Proteomes" id="UP001362999">
    <property type="component" value="Unassembled WGS sequence"/>
</dbReference>
<comment type="caution">
    <text evidence="1">The sequence shown here is derived from an EMBL/GenBank/DDBJ whole genome shotgun (WGS) entry which is preliminary data.</text>
</comment>
<organism evidence="1 2">
    <name type="scientific">Favolaschia claudopus</name>
    <dbReference type="NCBI Taxonomy" id="2862362"/>
    <lineage>
        <taxon>Eukaryota</taxon>
        <taxon>Fungi</taxon>
        <taxon>Dikarya</taxon>
        <taxon>Basidiomycota</taxon>
        <taxon>Agaricomycotina</taxon>
        <taxon>Agaricomycetes</taxon>
        <taxon>Agaricomycetidae</taxon>
        <taxon>Agaricales</taxon>
        <taxon>Marasmiineae</taxon>
        <taxon>Mycenaceae</taxon>
        <taxon>Favolaschia</taxon>
    </lineage>
</organism>
<dbReference type="SUPFAM" id="SSF54695">
    <property type="entry name" value="POZ domain"/>
    <property type="match status" value="1"/>
</dbReference>
<evidence type="ECO:0000313" key="2">
    <source>
        <dbReference type="Proteomes" id="UP001362999"/>
    </source>
</evidence>